<dbReference type="SUPFAM" id="SSF51126">
    <property type="entry name" value="Pectin lyase-like"/>
    <property type="match status" value="1"/>
</dbReference>
<dbReference type="AlphaFoldDB" id="A4BT71"/>
<comment type="caution">
    <text evidence="1">The sequence shown here is derived from an EMBL/GenBank/DDBJ whole genome shotgun (WGS) entry which is preliminary data.</text>
</comment>
<dbReference type="InterPro" id="IPR011050">
    <property type="entry name" value="Pectin_lyase_fold/virulence"/>
</dbReference>
<evidence type="ECO:0000313" key="2">
    <source>
        <dbReference type="Proteomes" id="UP000003374"/>
    </source>
</evidence>
<dbReference type="Gene3D" id="2.160.20.10">
    <property type="entry name" value="Single-stranded right-handed beta-helix, Pectin lyase-like"/>
    <property type="match status" value="1"/>
</dbReference>
<dbReference type="STRING" id="314278.NB231_08212"/>
<protein>
    <recommendedName>
        <fullName evidence="3">Right handed beta helix domain-containing protein</fullName>
    </recommendedName>
</protein>
<dbReference type="Proteomes" id="UP000003374">
    <property type="component" value="Unassembled WGS sequence"/>
</dbReference>
<evidence type="ECO:0008006" key="3">
    <source>
        <dbReference type="Google" id="ProtNLM"/>
    </source>
</evidence>
<dbReference type="eggNOG" id="ENOG502Z982">
    <property type="taxonomic scope" value="Bacteria"/>
</dbReference>
<evidence type="ECO:0000313" key="1">
    <source>
        <dbReference type="EMBL" id="EAR21139.1"/>
    </source>
</evidence>
<organism evidence="1 2">
    <name type="scientific">Nitrococcus mobilis Nb-231</name>
    <dbReference type="NCBI Taxonomy" id="314278"/>
    <lineage>
        <taxon>Bacteria</taxon>
        <taxon>Pseudomonadati</taxon>
        <taxon>Pseudomonadota</taxon>
        <taxon>Gammaproteobacteria</taxon>
        <taxon>Chromatiales</taxon>
        <taxon>Ectothiorhodospiraceae</taxon>
        <taxon>Nitrococcus</taxon>
    </lineage>
</organism>
<keyword evidence="2" id="KW-1185">Reference proteome</keyword>
<dbReference type="EMBL" id="AAOF01000012">
    <property type="protein sequence ID" value="EAR21139.1"/>
    <property type="molecule type" value="Genomic_DNA"/>
</dbReference>
<dbReference type="HOGENOM" id="CLU_1223683_0_0_6"/>
<reference evidence="1 2" key="1">
    <citation type="submission" date="2006-02" db="EMBL/GenBank/DDBJ databases">
        <authorList>
            <person name="Waterbury J."/>
            <person name="Ferriera S."/>
            <person name="Johnson J."/>
            <person name="Kravitz S."/>
            <person name="Halpern A."/>
            <person name="Remington K."/>
            <person name="Beeson K."/>
            <person name="Tran B."/>
            <person name="Rogers Y.-H."/>
            <person name="Friedman R."/>
            <person name="Venter J.C."/>
        </authorList>
    </citation>
    <scope>NUCLEOTIDE SEQUENCE [LARGE SCALE GENOMIC DNA]</scope>
    <source>
        <strain evidence="1 2">Nb-231</strain>
    </source>
</reference>
<name>A4BT71_9GAMM</name>
<proteinExistence type="predicted"/>
<sequence length="226" mass="24747">MESTVVPASGSKFPGREKVLPRFLVGYRARNTVSIEDSSYITLRNLLLDGRELPVDAVKAEGTAAYAHHITLENLSIIHHDADQQDVGVSTKCPAWGWIIRNNRIDGAGTGMYFGNSDGSAPFVGGMIEGNLIQDTIGYNIEIKRQKERPTAGVIPIQPETTVISYNVFSKVGSQSQVGATRPNVFIGGQPTEGAGRFDRYLVYGNFFLSEPRRSIISGRRPYCPL</sequence>
<accession>A4BT71</accession>
<dbReference type="InterPro" id="IPR012334">
    <property type="entry name" value="Pectin_lyas_fold"/>
</dbReference>
<gene>
    <name evidence="1" type="ORF">NB231_08212</name>
</gene>